<evidence type="ECO:0000256" key="5">
    <source>
        <dbReference type="ARBA" id="ARBA00022970"/>
    </source>
</evidence>
<organism evidence="11 12">
    <name type="scientific">Streptomyces paludis</name>
    <dbReference type="NCBI Taxonomy" id="2282738"/>
    <lineage>
        <taxon>Bacteria</taxon>
        <taxon>Bacillati</taxon>
        <taxon>Actinomycetota</taxon>
        <taxon>Actinomycetes</taxon>
        <taxon>Kitasatosporales</taxon>
        <taxon>Streptomycetaceae</taxon>
        <taxon>Streptomyces</taxon>
    </lineage>
</organism>
<dbReference type="GO" id="GO:0022857">
    <property type="term" value="F:transmembrane transporter activity"/>
    <property type="evidence" value="ECO:0007669"/>
    <property type="project" value="InterPro"/>
</dbReference>
<dbReference type="InterPro" id="IPR035906">
    <property type="entry name" value="MetI-like_sf"/>
</dbReference>
<dbReference type="GO" id="GO:0043190">
    <property type="term" value="C:ATP-binding cassette (ABC) transporter complex"/>
    <property type="evidence" value="ECO:0007669"/>
    <property type="project" value="InterPro"/>
</dbReference>
<dbReference type="Pfam" id="PF00528">
    <property type="entry name" value="BPD_transp_1"/>
    <property type="match status" value="1"/>
</dbReference>
<dbReference type="PROSITE" id="PS50928">
    <property type="entry name" value="ABC_TM1"/>
    <property type="match status" value="1"/>
</dbReference>
<dbReference type="SUPFAM" id="SSF161098">
    <property type="entry name" value="MetI-like"/>
    <property type="match status" value="1"/>
</dbReference>
<dbReference type="KEGG" id="spad:DVK44_00435"/>
<keyword evidence="4 8" id="KW-0812">Transmembrane</keyword>
<evidence type="ECO:0000313" key="12">
    <source>
        <dbReference type="Proteomes" id="UP000253868"/>
    </source>
</evidence>
<evidence type="ECO:0000256" key="9">
    <source>
        <dbReference type="SAM" id="MobiDB-lite"/>
    </source>
</evidence>
<dbReference type="Proteomes" id="UP000253868">
    <property type="component" value="Chromosome"/>
</dbReference>
<keyword evidence="6 8" id="KW-1133">Transmembrane helix</keyword>
<keyword evidence="2 8" id="KW-0813">Transport</keyword>
<feature type="transmembrane region" description="Helical" evidence="8">
    <location>
        <begin position="94"/>
        <end position="122"/>
    </location>
</feature>
<feature type="domain" description="ABC transmembrane type-1" evidence="10">
    <location>
        <begin position="98"/>
        <end position="304"/>
    </location>
</feature>
<feature type="region of interest" description="Disordered" evidence="9">
    <location>
        <begin position="340"/>
        <end position="366"/>
    </location>
</feature>
<evidence type="ECO:0000256" key="6">
    <source>
        <dbReference type="ARBA" id="ARBA00022989"/>
    </source>
</evidence>
<dbReference type="GO" id="GO:0006865">
    <property type="term" value="P:amino acid transport"/>
    <property type="evidence" value="ECO:0007669"/>
    <property type="project" value="UniProtKB-KW"/>
</dbReference>
<protein>
    <submittedName>
        <fullName evidence="11">Amino acid ABC transporter permease</fullName>
    </submittedName>
</protein>
<evidence type="ECO:0000256" key="4">
    <source>
        <dbReference type="ARBA" id="ARBA00022692"/>
    </source>
</evidence>
<accession>A0A345HI76</accession>
<dbReference type="PANTHER" id="PTHR30614:SF0">
    <property type="entry name" value="L-CYSTINE TRANSPORT SYSTEM PERMEASE PROTEIN TCYL"/>
    <property type="match status" value="1"/>
</dbReference>
<evidence type="ECO:0000256" key="2">
    <source>
        <dbReference type="ARBA" id="ARBA00022448"/>
    </source>
</evidence>
<dbReference type="RefSeq" id="WP_114657604.1">
    <property type="nucleotide sequence ID" value="NZ_CP031194.1"/>
</dbReference>
<evidence type="ECO:0000256" key="3">
    <source>
        <dbReference type="ARBA" id="ARBA00022475"/>
    </source>
</evidence>
<feature type="transmembrane region" description="Helical" evidence="8">
    <location>
        <begin position="181"/>
        <end position="199"/>
    </location>
</feature>
<sequence length="366" mass="38823">MAASGTGPAAVGTAAVRDESDSGSGAVLVDGGGVEGGVESGPVDVRDAARPPRPWTWVAAVAALVLAAQFATMLVRNPNFEWDVVGHYLFSAEILRGLLTTLYMTVIAMLIGIVFGGVLAACRVSDNPVLRLFAGGYIWVFRGTPQLVQLVFWFNIALLVPTLGLGVPFGPTFLQADANAVITPFLAAIVGLGLHEAAYQAEIYRAGLLSVDEGQIDAARSVGMTPGAVFFKIQLPQAMRFIVPPTFSQIIGMTKGTALVSVIGGAELLFAAQEIYSSTFQTIPLLIVACVWYLVATTVLNFVQYFIEAHYAKGAVRVPRSGIQALAARLLARRTAAQTAQVAQTERTADRAPDDEHTHGKERDHG</sequence>
<evidence type="ECO:0000313" key="11">
    <source>
        <dbReference type="EMBL" id="AXG76400.1"/>
    </source>
</evidence>
<feature type="transmembrane region" description="Helical" evidence="8">
    <location>
        <begin position="55"/>
        <end position="74"/>
    </location>
</feature>
<dbReference type="AlphaFoldDB" id="A0A345HI76"/>
<comment type="similarity">
    <text evidence="8">Belongs to the binding-protein-dependent transport system permease family.</text>
</comment>
<dbReference type="PANTHER" id="PTHR30614">
    <property type="entry name" value="MEMBRANE COMPONENT OF AMINO ACID ABC TRANSPORTER"/>
    <property type="match status" value="1"/>
</dbReference>
<feature type="region of interest" description="Disordered" evidence="9">
    <location>
        <begin position="1"/>
        <end position="24"/>
    </location>
</feature>
<name>A0A345HI76_9ACTN</name>
<gene>
    <name evidence="11" type="ORF">DVK44_00435</name>
</gene>
<evidence type="ECO:0000256" key="7">
    <source>
        <dbReference type="ARBA" id="ARBA00023136"/>
    </source>
</evidence>
<feature type="transmembrane region" description="Helical" evidence="8">
    <location>
        <begin position="150"/>
        <end position="169"/>
    </location>
</feature>
<dbReference type="InterPro" id="IPR000515">
    <property type="entry name" value="MetI-like"/>
</dbReference>
<evidence type="ECO:0000259" key="10">
    <source>
        <dbReference type="PROSITE" id="PS50928"/>
    </source>
</evidence>
<dbReference type="InterPro" id="IPR043429">
    <property type="entry name" value="ArtM/GltK/GlnP/TcyL/YhdX-like"/>
</dbReference>
<dbReference type="OrthoDB" id="92598at2"/>
<feature type="compositionally biased region" description="Basic and acidic residues" evidence="9">
    <location>
        <begin position="347"/>
        <end position="366"/>
    </location>
</feature>
<feature type="compositionally biased region" description="Low complexity" evidence="9">
    <location>
        <begin position="1"/>
        <end position="15"/>
    </location>
</feature>
<keyword evidence="7 8" id="KW-0472">Membrane</keyword>
<dbReference type="FunFam" id="1.10.3720.10:FF:000006">
    <property type="entry name" value="Glutamate/aspartate ABC transporter, permease protein GltK"/>
    <property type="match status" value="1"/>
</dbReference>
<dbReference type="EMBL" id="CP031194">
    <property type="protein sequence ID" value="AXG76400.1"/>
    <property type="molecule type" value="Genomic_DNA"/>
</dbReference>
<evidence type="ECO:0000256" key="1">
    <source>
        <dbReference type="ARBA" id="ARBA00004651"/>
    </source>
</evidence>
<evidence type="ECO:0000256" key="8">
    <source>
        <dbReference type="RuleBase" id="RU363032"/>
    </source>
</evidence>
<keyword evidence="12" id="KW-1185">Reference proteome</keyword>
<comment type="subcellular location">
    <subcellularLocation>
        <location evidence="1 8">Cell membrane</location>
        <topology evidence="1 8">Multi-pass membrane protein</topology>
    </subcellularLocation>
</comment>
<dbReference type="Gene3D" id="1.10.3720.10">
    <property type="entry name" value="MetI-like"/>
    <property type="match status" value="1"/>
</dbReference>
<dbReference type="NCBIfam" id="TIGR01726">
    <property type="entry name" value="HEQRo_perm_3TM"/>
    <property type="match status" value="1"/>
</dbReference>
<feature type="transmembrane region" description="Helical" evidence="8">
    <location>
        <begin position="257"/>
        <end position="276"/>
    </location>
</feature>
<keyword evidence="5" id="KW-0029">Amino-acid transport</keyword>
<proteinExistence type="inferred from homology"/>
<keyword evidence="3" id="KW-1003">Cell membrane</keyword>
<dbReference type="CDD" id="cd06261">
    <property type="entry name" value="TM_PBP2"/>
    <property type="match status" value="1"/>
</dbReference>
<feature type="transmembrane region" description="Helical" evidence="8">
    <location>
        <begin position="282"/>
        <end position="303"/>
    </location>
</feature>
<dbReference type="InterPro" id="IPR010065">
    <property type="entry name" value="AA_ABC_transptr_permease_3TM"/>
</dbReference>
<reference evidence="12" key="1">
    <citation type="submission" date="2018-07" db="EMBL/GenBank/DDBJ databases">
        <authorList>
            <person name="Zhao J."/>
        </authorList>
    </citation>
    <scope>NUCLEOTIDE SEQUENCE [LARGE SCALE GENOMIC DNA]</scope>
    <source>
        <strain evidence="12">GSSD-12</strain>
    </source>
</reference>